<keyword evidence="2" id="KW-1185">Reference proteome</keyword>
<comment type="caution">
    <text evidence="1">The sequence shown here is derived from an EMBL/GenBank/DDBJ whole genome shotgun (WGS) entry which is preliminary data.</text>
</comment>
<dbReference type="EMBL" id="CM056741">
    <property type="protein sequence ID" value="KAJ8685991.1"/>
    <property type="molecule type" value="Genomic_DNA"/>
</dbReference>
<proteinExistence type="predicted"/>
<evidence type="ECO:0000313" key="1">
    <source>
        <dbReference type="EMBL" id="KAJ8685991.1"/>
    </source>
</evidence>
<dbReference type="Proteomes" id="UP001239111">
    <property type="component" value="Chromosome 1"/>
</dbReference>
<organism evidence="1 2">
    <name type="scientific">Eretmocerus hayati</name>
    <dbReference type="NCBI Taxonomy" id="131215"/>
    <lineage>
        <taxon>Eukaryota</taxon>
        <taxon>Metazoa</taxon>
        <taxon>Ecdysozoa</taxon>
        <taxon>Arthropoda</taxon>
        <taxon>Hexapoda</taxon>
        <taxon>Insecta</taxon>
        <taxon>Pterygota</taxon>
        <taxon>Neoptera</taxon>
        <taxon>Endopterygota</taxon>
        <taxon>Hymenoptera</taxon>
        <taxon>Apocrita</taxon>
        <taxon>Proctotrupomorpha</taxon>
        <taxon>Chalcidoidea</taxon>
        <taxon>Aphelinidae</taxon>
        <taxon>Aphelininae</taxon>
        <taxon>Eretmocerus</taxon>
    </lineage>
</organism>
<protein>
    <submittedName>
        <fullName evidence="1">Uncharacterized protein</fullName>
    </submittedName>
</protein>
<gene>
    <name evidence="1" type="ORF">QAD02_021784</name>
</gene>
<sequence>MAAAEYLYLPVTGCFGRWLKYQPKVGRLGGLLHKSGDLIGKRAWMGEVNSSEEAMDHLSLAQHRPDLSRVRSGLIPIRDKGFEWNHGNRYSAQELKKHPQDISWKESS</sequence>
<accession>A0ACC2PT59</accession>
<reference evidence="1" key="1">
    <citation type="submission" date="2023-04" db="EMBL/GenBank/DDBJ databases">
        <title>A chromosome-level genome assembly of the parasitoid wasp Eretmocerus hayati.</title>
        <authorList>
            <person name="Zhong Y."/>
            <person name="Liu S."/>
            <person name="Liu Y."/>
        </authorList>
    </citation>
    <scope>NUCLEOTIDE SEQUENCE</scope>
    <source>
        <strain evidence="1">ZJU_SS_LIU_2023</strain>
    </source>
</reference>
<evidence type="ECO:0000313" key="2">
    <source>
        <dbReference type="Proteomes" id="UP001239111"/>
    </source>
</evidence>
<name>A0ACC2PT59_9HYME</name>